<name>A0A226BVG8_9FIRM</name>
<keyword evidence="1" id="KW-0472">Membrane</keyword>
<feature type="transmembrane region" description="Helical" evidence="1">
    <location>
        <begin position="92"/>
        <end position="111"/>
    </location>
</feature>
<dbReference type="GO" id="GO:0016020">
    <property type="term" value="C:membrane"/>
    <property type="evidence" value="ECO:0007669"/>
    <property type="project" value="InterPro"/>
</dbReference>
<dbReference type="EMBL" id="NIQC01000029">
    <property type="protein sequence ID" value="OWZ83038.1"/>
    <property type="molecule type" value="Genomic_DNA"/>
</dbReference>
<dbReference type="Gene3D" id="1.10.1760.20">
    <property type="match status" value="1"/>
</dbReference>
<keyword evidence="3" id="KW-1185">Reference proteome</keyword>
<evidence type="ECO:0000256" key="1">
    <source>
        <dbReference type="SAM" id="Phobius"/>
    </source>
</evidence>
<dbReference type="InterPro" id="IPR009825">
    <property type="entry name" value="ECF_substrate-spec-like"/>
</dbReference>
<keyword evidence="1" id="KW-0812">Transmembrane</keyword>
<organism evidence="2 3">
    <name type="scientific">Natranaerobius trueperi</name>
    <dbReference type="NCBI Taxonomy" id="759412"/>
    <lineage>
        <taxon>Bacteria</taxon>
        <taxon>Bacillati</taxon>
        <taxon>Bacillota</taxon>
        <taxon>Clostridia</taxon>
        <taxon>Natranaerobiales</taxon>
        <taxon>Natranaerobiaceae</taxon>
        <taxon>Natranaerobius</taxon>
    </lineage>
</organism>
<feature type="transmembrane region" description="Helical" evidence="1">
    <location>
        <begin position="55"/>
        <end position="80"/>
    </location>
</feature>
<dbReference type="AlphaFoldDB" id="A0A226BVG8"/>
<dbReference type="Pfam" id="PF07155">
    <property type="entry name" value="ECF-ribofla_trS"/>
    <property type="match status" value="1"/>
</dbReference>
<feature type="transmembrane region" description="Helical" evidence="1">
    <location>
        <begin position="20"/>
        <end position="43"/>
    </location>
</feature>
<sequence>MSNKNQILNLNFSSKQLATAGLLVAMEIIFTRFFSVMIPIGGIGGIRLGLGPVPIIISGLLFGPVLGGFVGGGANILGFWMNTYGVAFPNPLIFLATVMYGVLPPLILKFLKSSQPPSRVHMCIAILITQLVSSIFLTTYGLQFIYGVPFISILPPRILSNFVLIPGYSIICTFIYTKIYQSPAVKTIQNNP</sequence>
<feature type="transmembrane region" description="Helical" evidence="1">
    <location>
        <begin position="158"/>
        <end position="176"/>
    </location>
</feature>
<dbReference type="InterPro" id="IPR030949">
    <property type="entry name" value="ECF_S_folate_fam"/>
</dbReference>
<keyword evidence="1" id="KW-1133">Transmembrane helix</keyword>
<dbReference type="NCBIfam" id="TIGR04518">
    <property type="entry name" value="ECF_S_folT_fam"/>
    <property type="match status" value="1"/>
</dbReference>
<dbReference type="RefSeq" id="WP_089024267.1">
    <property type="nucleotide sequence ID" value="NZ_NIQC01000029.1"/>
</dbReference>
<accession>A0A226BVG8</accession>
<gene>
    <name evidence="2" type="ORF">CDO51_10770</name>
</gene>
<evidence type="ECO:0000313" key="3">
    <source>
        <dbReference type="Proteomes" id="UP000214588"/>
    </source>
</evidence>
<feature type="transmembrane region" description="Helical" evidence="1">
    <location>
        <begin position="123"/>
        <end position="146"/>
    </location>
</feature>
<protein>
    <submittedName>
        <fullName evidence="2">ECF transporter S component</fullName>
    </submittedName>
</protein>
<proteinExistence type="predicted"/>
<comment type="caution">
    <text evidence="2">The sequence shown here is derived from an EMBL/GenBank/DDBJ whole genome shotgun (WGS) entry which is preliminary data.</text>
</comment>
<evidence type="ECO:0000313" key="2">
    <source>
        <dbReference type="EMBL" id="OWZ83038.1"/>
    </source>
</evidence>
<dbReference type="Proteomes" id="UP000214588">
    <property type="component" value="Unassembled WGS sequence"/>
</dbReference>
<reference evidence="2 3" key="1">
    <citation type="submission" date="2017-06" db="EMBL/GenBank/DDBJ databases">
        <title>Draft Genome Sequence of Natranaerobius trueperi halophilic, alkalithermophilic bacteria from soda lakes.</title>
        <authorList>
            <person name="Zhao B."/>
        </authorList>
    </citation>
    <scope>NUCLEOTIDE SEQUENCE [LARGE SCALE GENOMIC DNA]</scope>
    <source>
        <strain evidence="2 3">DSM 18760</strain>
    </source>
</reference>